<evidence type="ECO:0000256" key="3">
    <source>
        <dbReference type="ARBA" id="ARBA00022694"/>
    </source>
</evidence>
<feature type="binding site" evidence="5">
    <location>
        <begin position="92"/>
        <end position="96"/>
    </location>
    <ligand>
        <name>substrate</name>
    </ligand>
</feature>
<evidence type="ECO:0000313" key="8">
    <source>
        <dbReference type="Proteomes" id="UP000008957"/>
    </source>
</evidence>
<dbReference type="GO" id="GO:0008616">
    <property type="term" value="P:tRNA queuosine(34) biosynthetic process"/>
    <property type="evidence" value="ECO:0007669"/>
    <property type="project" value="UniProtKB-UniRule"/>
</dbReference>
<feature type="domain" description="tRNA-guanine(15) transglycosylase-like" evidence="6">
    <location>
        <begin position="13"/>
        <end position="365"/>
    </location>
</feature>
<dbReference type="GO" id="GO:0005829">
    <property type="term" value="C:cytosol"/>
    <property type="evidence" value="ECO:0007669"/>
    <property type="project" value="TreeGrafter"/>
</dbReference>
<feature type="binding site" evidence="5">
    <location>
        <position position="188"/>
    </location>
    <ligand>
        <name>substrate</name>
    </ligand>
</feature>
<keyword evidence="5" id="KW-0671">Queuosine biosynthesis</keyword>
<keyword evidence="5" id="KW-0479">Metal-binding</keyword>
<evidence type="ECO:0000256" key="1">
    <source>
        <dbReference type="ARBA" id="ARBA00022676"/>
    </source>
</evidence>
<dbReference type="HAMAP" id="MF_00168">
    <property type="entry name" value="Q_tRNA_Tgt"/>
    <property type="match status" value="1"/>
</dbReference>
<dbReference type="AlphaFoldDB" id="A0AB94IYR6"/>
<keyword evidence="5" id="KW-0862">Zinc</keyword>
<dbReference type="PANTHER" id="PTHR46499">
    <property type="entry name" value="QUEUINE TRNA-RIBOSYLTRANSFERASE"/>
    <property type="match status" value="1"/>
</dbReference>
<comment type="catalytic activity">
    <reaction evidence="4 5">
        <text>7-aminomethyl-7-carbaguanine + guanosine(34) in tRNA = 7-aminomethyl-7-carbaguanosine(34) in tRNA + guanine</text>
        <dbReference type="Rhea" id="RHEA:24104"/>
        <dbReference type="Rhea" id="RHEA-COMP:10341"/>
        <dbReference type="Rhea" id="RHEA-COMP:10342"/>
        <dbReference type="ChEBI" id="CHEBI:16235"/>
        <dbReference type="ChEBI" id="CHEBI:58703"/>
        <dbReference type="ChEBI" id="CHEBI:74269"/>
        <dbReference type="ChEBI" id="CHEBI:82833"/>
        <dbReference type="EC" id="2.4.2.29"/>
    </reaction>
</comment>
<comment type="cofactor">
    <cofactor evidence="5">
        <name>Zn(2+)</name>
        <dbReference type="ChEBI" id="CHEBI:29105"/>
    </cofactor>
    <text evidence="5">Binds 1 zinc ion per subunit.</text>
</comment>
<keyword evidence="2 5" id="KW-0808">Transferase</keyword>
<comment type="similarity">
    <text evidence="5">Belongs to the queuine tRNA-ribosyltransferase family.</text>
</comment>
<dbReference type="SUPFAM" id="SSF51713">
    <property type="entry name" value="tRNA-guanine transglycosylase"/>
    <property type="match status" value="1"/>
</dbReference>
<evidence type="ECO:0000313" key="7">
    <source>
        <dbReference type="EMBL" id="CBL28973.1"/>
    </source>
</evidence>
<feature type="binding site" evidence="5">
    <location>
        <position position="303"/>
    </location>
    <ligand>
        <name>Zn(2+)</name>
        <dbReference type="ChEBI" id="CHEBI:29105"/>
    </ligand>
</feature>
<keyword evidence="3 5" id="KW-0819">tRNA processing</keyword>
<evidence type="ECO:0000256" key="4">
    <source>
        <dbReference type="ARBA" id="ARBA00050112"/>
    </source>
</evidence>
<dbReference type="InterPro" id="IPR050076">
    <property type="entry name" value="ArchSynthase1/Queuine_TRR"/>
</dbReference>
<feature type="binding site" evidence="5">
    <location>
        <position position="146"/>
    </location>
    <ligand>
        <name>substrate</name>
    </ligand>
</feature>
<accession>A0AB94IYR6</accession>
<feature type="region of interest" description="RNA binding; important for wobble base 34 recognition" evidence="5">
    <location>
        <begin position="270"/>
        <end position="274"/>
    </location>
</feature>
<feature type="binding site" evidence="5">
    <location>
        <position position="334"/>
    </location>
    <ligand>
        <name>Zn(2+)</name>
        <dbReference type="ChEBI" id="CHEBI:29105"/>
    </ligand>
</feature>
<dbReference type="Proteomes" id="UP000008957">
    <property type="component" value="Chromosome"/>
</dbReference>
<feature type="binding site" evidence="5">
    <location>
        <position position="308"/>
    </location>
    <ligand>
        <name>Zn(2+)</name>
        <dbReference type="ChEBI" id="CHEBI:29105"/>
    </ligand>
</feature>
<proteinExistence type="inferred from homology"/>
<feature type="active site" description="Proton acceptor" evidence="5">
    <location>
        <position position="92"/>
    </location>
</feature>
<dbReference type="KEGG" id="sbr:SY1_22990"/>
<reference evidence="8" key="1">
    <citation type="submission" date="2010-03" db="EMBL/GenBank/DDBJ databases">
        <title>The genome sequence of Synergistetes sp. SGP1.</title>
        <authorList>
            <consortium name="metaHIT consortium -- http://www.metahit.eu/"/>
            <person name="Pajon A."/>
            <person name="Turner K."/>
            <person name="Parkhill J."/>
            <person name="Wade W."/>
            <person name="Vartoukian S."/>
        </authorList>
    </citation>
    <scope>NUCLEOTIDE SEQUENCE [LARGE SCALE GENOMIC DNA]</scope>
    <source>
        <strain evidence="8">SGP1</strain>
    </source>
</reference>
<evidence type="ECO:0000256" key="2">
    <source>
        <dbReference type="ARBA" id="ARBA00022679"/>
    </source>
</evidence>
<feature type="active site" description="Nucleophile" evidence="5">
    <location>
        <position position="265"/>
    </location>
</feature>
<dbReference type="NCBIfam" id="TIGR00430">
    <property type="entry name" value="Q_tRNA_tgt"/>
    <property type="match status" value="1"/>
</dbReference>
<comment type="function">
    <text evidence="5">Catalyzes the base-exchange of a guanine (G) residue with the queuine precursor 7-aminomethyl-7-deazaguanine (PreQ1) at position 34 (anticodon wobble position) in tRNAs with GU(N) anticodons (tRNA-Asp, -Asn, -His and -Tyr). Catalysis occurs through a double-displacement mechanism. The nucleophile active site attacks the C1' of nucleotide 34 to detach the guanine base from the RNA, forming a covalent enzyme-RNA intermediate. The proton acceptor active site deprotonates the incoming PreQ1, allowing a nucleophilic attack on the C1' of the ribose to form the product. After dissociation, two additional enzymatic reactions on the tRNA convert PreQ1 to queuine (Q), resulting in the hypermodified nucleoside queuosine (7-(((4,5-cis-dihydroxy-2-cyclopenten-1-yl)amino)methyl)-7-deazaguanosine).</text>
</comment>
<dbReference type="InterPro" id="IPR004803">
    <property type="entry name" value="TGT"/>
</dbReference>
<dbReference type="GO" id="GO:0008479">
    <property type="term" value="F:tRNA-guanosine(34) queuine transglycosylase activity"/>
    <property type="evidence" value="ECO:0007669"/>
    <property type="project" value="UniProtKB-UniRule"/>
</dbReference>
<organism evidence="7 8">
    <name type="scientific">Fretibacterium fastidiosum</name>
    <dbReference type="NCBI Taxonomy" id="651822"/>
    <lineage>
        <taxon>Bacteria</taxon>
        <taxon>Thermotogati</taxon>
        <taxon>Synergistota</taxon>
        <taxon>Synergistia</taxon>
        <taxon>Synergistales</taxon>
        <taxon>Aminobacteriaceae</taxon>
        <taxon>Fretibacterium</taxon>
    </lineage>
</organism>
<dbReference type="GO" id="GO:0046872">
    <property type="term" value="F:metal ion binding"/>
    <property type="evidence" value="ECO:0007669"/>
    <property type="project" value="UniProtKB-KW"/>
</dbReference>
<comment type="subunit">
    <text evidence="5">Homodimer. Within each dimer, one monomer is responsible for RNA recognition and catalysis, while the other monomer binds to the replacement base PreQ1.</text>
</comment>
<keyword evidence="1 5" id="KW-0328">Glycosyltransferase</keyword>
<dbReference type="InterPro" id="IPR036511">
    <property type="entry name" value="TGT-like_sf"/>
</dbReference>
<feature type="binding site" evidence="5">
    <location>
        <position position="305"/>
    </location>
    <ligand>
        <name>Zn(2+)</name>
        <dbReference type="ChEBI" id="CHEBI:29105"/>
    </ligand>
</feature>
<reference evidence="7 8" key="2">
    <citation type="submission" date="2010-03" db="EMBL/GenBank/DDBJ databases">
        <authorList>
            <person name="Pajon A."/>
        </authorList>
    </citation>
    <scope>NUCLEOTIDE SEQUENCE [LARGE SCALE GENOMIC DNA]</scope>
    <source>
        <strain evidence="7 8">SGP1</strain>
    </source>
</reference>
<dbReference type="RefSeq" id="WP_015557119.1">
    <property type="nucleotide sequence ID" value="NC_021038.1"/>
</dbReference>
<dbReference type="EMBL" id="FP929056">
    <property type="protein sequence ID" value="CBL28973.1"/>
    <property type="molecule type" value="Genomic_DNA"/>
</dbReference>
<feature type="binding site" evidence="5">
    <location>
        <position position="215"/>
    </location>
    <ligand>
        <name>substrate</name>
    </ligand>
</feature>
<dbReference type="NCBIfam" id="TIGR00449">
    <property type="entry name" value="tgt_general"/>
    <property type="match status" value="1"/>
</dbReference>
<gene>
    <name evidence="5" type="primary">tgt</name>
    <name evidence="7" type="ORF">SY1_22990</name>
</gene>
<comment type="pathway">
    <text evidence="5">tRNA modification; tRNA-queuosine biosynthesis.</text>
</comment>
<dbReference type="FunFam" id="3.20.20.105:FF:000001">
    <property type="entry name" value="Queuine tRNA-ribosyltransferase"/>
    <property type="match status" value="1"/>
</dbReference>
<sequence>MFEFKVLAVCPETGARAGELTTPHGVIRTPVFMPVGTQATVKAMAPWELEEIGAQIVLGNTYHLYLRPGAELVAEAGGLHRFMSWAHPILTDSGGFQVFSLADLNRVTDEAVVCRSHLDGSRHVMSPEWSMRVQELLGSDIAMCFDQCGPFPADHGQAEAALVRTTLWARRSQEAHRREDQALFGIVQGSVYDDLRLRSAEEIIELGFPGFGIGGLSVGEPHEVMYHVLDLLNGVMPREKPRYLMGVGYPSNVVEGIARGVDMFDCVLPTRNGRNGTLFTSFGRVNIKGKQYEHDFGSIDPECGCRLCRGFSRAYLRHLYHCGEILAARLCTLHNLSFTLNLAARAREAILDGTFPAFRAEFNAKFVDGPGRDAGGER</sequence>
<evidence type="ECO:0000259" key="6">
    <source>
        <dbReference type="Pfam" id="PF01702"/>
    </source>
</evidence>
<feature type="region of interest" description="RNA binding" evidence="5">
    <location>
        <begin position="246"/>
        <end position="252"/>
    </location>
</feature>
<dbReference type="Pfam" id="PF01702">
    <property type="entry name" value="TGT"/>
    <property type="match status" value="1"/>
</dbReference>
<evidence type="ECO:0000256" key="5">
    <source>
        <dbReference type="HAMAP-Rule" id="MF_00168"/>
    </source>
</evidence>
<dbReference type="Gene3D" id="3.20.20.105">
    <property type="entry name" value="Queuine tRNA-ribosyltransferase-like"/>
    <property type="match status" value="1"/>
</dbReference>
<name>A0AB94IYR6_9BACT</name>
<protein>
    <recommendedName>
        <fullName evidence="5">Queuine tRNA-ribosyltransferase</fullName>
        <ecNumber evidence="5">2.4.2.29</ecNumber>
    </recommendedName>
    <alternativeName>
        <fullName evidence="5">Guanine insertion enzyme</fullName>
    </alternativeName>
    <alternativeName>
        <fullName evidence="5">tRNA-guanine transglycosylase</fullName>
    </alternativeName>
</protein>
<dbReference type="InterPro" id="IPR002616">
    <property type="entry name" value="tRNA_ribo_trans-like"/>
</dbReference>
<dbReference type="EC" id="2.4.2.29" evidence="5"/>
<dbReference type="PANTHER" id="PTHR46499:SF1">
    <property type="entry name" value="QUEUINE TRNA-RIBOSYLTRANSFERASE"/>
    <property type="match status" value="1"/>
</dbReference>
<keyword evidence="8" id="KW-1185">Reference proteome</keyword>